<dbReference type="Gene3D" id="1.10.10.10">
    <property type="entry name" value="Winged helix-like DNA-binding domain superfamily/Winged helix DNA-binding domain"/>
    <property type="match status" value="1"/>
</dbReference>
<dbReference type="InterPro" id="IPR036388">
    <property type="entry name" value="WH-like_DNA-bd_sf"/>
</dbReference>
<dbReference type="EMBL" id="MAYW01000352">
    <property type="protein sequence ID" value="ODS29856.1"/>
    <property type="molecule type" value="Genomic_DNA"/>
</dbReference>
<dbReference type="InterPro" id="IPR007367">
    <property type="entry name" value="DUF433"/>
</dbReference>
<name>A0A1E3X2J0_9BACT</name>
<sequence>MTRITKKTKIKHPYVVSLKTHCGGSPIIRGTKFPVRSVVYYVLKQGMTPEELVCEFSHLSLPQIYDALSYYYENRKAIDEELAVHEEDLRKKTAIE</sequence>
<dbReference type="SUPFAM" id="SSF46689">
    <property type="entry name" value="Homeodomain-like"/>
    <property type="match status" value="1"/>
</dbReference>
<reference evidence="1 2" key="1">
    <citation type="submission" date="2016-07" db="EMBL/GenBank/DDBJ databases">
        <title>Draft genome of Scalindua rubra, obtained from a brine-seawater interface in the Red Sea, sheds light on salt adaptation in anammox bacteria.</title>
        <authorList>
            <person name="Speth D.R."/>
            <person name="Lagkouvardos I."/>
            <person name="Wang Y."/>
            <person name="Qian P.-Y."/>
            <person name="Dutilh B.E."/>
            <person name="Jetten M.S."/>
        </authorList>
    </citation>
    <scope>NUCLEOTIDE SEQUENCE [LARGE SCALE GENOMIC DNA]</scope>
    <source>
        <strain evidence="1">BSI-1</strain>
    </source>
</reference>
<protein>
    <recommendedName>
        <fullName evidence="3">DUF433 domain-containing protein</fullName>
    </recommendedName>
</protein>
<evidence type="ECO:0000313" key="1">
    <source>
        <dbReference type="EMBL" id="ODS29856.1"/>
    </source>
</evidence>
<dbReference type="PANTHER" id="PTHR34849:SF1">
    <property type="entry name" value="SLR0770 PROTEIN"/>
    <property type="match status" value="1"/>
</dbReference>
<comment type="caution">
    <text evidence="1">The sequence shown here is derived from an EMBL/GenBank/DDBJ whole genome shotgun (WGS) entry which is preliminary data.</text>
</comment>
<dbReference type="Proteomes" id="UP000094056">
    <property type="component" value="Unassembled WGS sequence"/>
</dbReference>
<accession>A0A1E3X2J0</accession>
<evidence type="ECO:0000313" key="2">
    <source>
        <dbReference type="Proteomes" id="UP000094056"/>
    </source>
</evidence>
<dbReference type="Pfam" id="PF04255">
    <property type="entry name" value="DUF433"/>
    <property type="match status" value="1"/>
</dbReference>
<evidence type="ECO:0008006" key="3">
    <source>
        <dbReference type="Google" id="ProtNLM"/>
    </source>
</evidence>
<proteinExistence type="predicted"/>
<gene>
    <name evidence="1" type="ORF">SCARUB_05037</name>
</gene>
<dbReference type="AlphaFoldDB" id="A0A1E3X2J0"/>
<dbReference type="InterPro" id="IPR009057">
    <property type="entry name" value="Homeodomain-like_sf"/>
</dbReference>
<dbReference type="PANTHER" id="PTHR34849">
    <property type="entry name" value="SSL5025 PROTEIN"/>
    <property type="match status" value="1"/>
</dbReference>
<organism evidence="1 2">
    <name type="scientific">Candidatus Scalindua rubra</name>
    <dbReference type="NCBI Taxonomy" id="1872076"/>
    <lineage>
        <taxon>Bacteria</taxon>
        <taxon>Pseudomonadati</taxon>
        <taxon>Planctomycetota</taxon>
        <taxon>Candidatus Brocadiia</taxon>
        <taxon>Candidatus Brocadiales</taxon>
        <taxon>Candidatus Scalinduaceae</taxon>
        <taxon>Candidatus Scalindua</taxon>
    </lineage>
</organism>